<evidence type="ECO:0000256" key="4">
    <source>
        <dbReference type="ARBA" id="ARBA00023163"/>
    </source>
</evidence>
<dbReference type="AlphaFoldDB" id="A0A4R3USS4"/>
<protein>
    <submittedName>
        <fullName evidence="6">DNA-binding transcriptional LysR family regulator</fullName>
    </submittedName>
</protein>
<evidence type="ECO:0000259" key="5">
    <source>
        <dbReference type="PROSITE" id="PS50931"/>
    </source>
</evidence>
<dbReference type="Proteomes" id="UP000294692">
    <property type="component" value="Unassembled WGS sequence"/>
</dbReference>
<evidence type="ECO:0000256" key="1">
    <source>
        <dbReference type="ARBA" id="ARBA00009437"/>
    </source>
</evidence>
<dbReference type="CDD" id="cd05466">
    <property type="entry name" value="PBP2_LTTR_substrate"/>
    <property type="match status" value="1"/>
</dbReference>
<dbReference type="InterPro" id="IPR005119">
    <property type="entry name" value="LysR_subst-bd"/>
</dbReference>
<comment type="similarity">
    <text evidence="1">Belongs to the LysR transcriptional regulatory family.</text>
</comment>
<gene>
    <name evidence="6" type="ORF">EV686_11145</name>
</gene>
<dbReference type="PANTHER" id="PTHR30126">
    <property type="entry name" value="HTH-TYPE TRANSCRIPTIONAL REGULATOR"/>
    <property type="match status" value="1"/>
</dbReference>
<accession>A0A4R3USS4</accession>
<dbReference type="Pfam" id="PF00126">
    <property type="entry name" value="HTH_1"/>
    <property type="match status" value="1"/>
</dbReference>
<dbReference type="PROSITE" id="PS50931">
    <property type="entry name" value="HTH_LYSR"/>
    <property type="match status" value="1"/>
</dbReference>
<dbReference type="SUPFAM" id="SSF46785">
    <property type="entry name" value="Winged helix' DNA-binding domain"/>
    <property type="match status" value="1"/>
</dbReference>
<keyword evidence="7" id="KW-1185">Reference proteome</keyword>
<reference evidence="6 7" key="1">
    <citation type="submission" date="2019-03" db="EMBL/GenBank/DDBJ databases">
        <title>Genomic Encyclopedia of Type Strains, Phase IV (KMG-IV): sequencing the most valuable type-strain genomes for metagenomic binning, comparative biology and taxonomic classification.</title>
        <authorList>
            <person name="Goeker M."/>
        </authorList>
    </citation>
    <scope>NUCLEOTIDE SEQUENCE [LARGE SCALE GENOMIC DNA]</scope>
    <source>
        <strain evidence="6 7">DSM 100048</strain>
    </source>
</reference>
<organism evidence="6 7">
    <name type="scientific">Paracandidimonas soli</name>
    <dbReference type="NCBI Taxonomy" id="1917182"/>
    <lineage>
        <taxon>Bacteria</taxon>
        <taxon>Pseudomonadati</taxon>
        <taxon>Pseudomonadota</taxon>
        <taxon>Betaproteobacteria</taxon>
        <taxon>Burkholderiales</taxon>
        <taxon>Alcaligenaceae</taxon>
        <taxon>Paracandidimonas</taxon>
    </lineage>
</organism>
<dbReference type="FunFam" id="1.10.10.10:FF:000001">
    <property type="entry name" value="LysR family transcriptional regulator"/>
    <property type="match status" value="1"/>
</dbReference>
<dbReference type="EMBL" id="SMBX01000011">
    <property type="protein sequence ID" value="TCU93693.1"/>
    <property type="molecule type" value="Genomic_DNA"/>
</dbReference>
<sequence length="331" mass="36513">MTLKQLEAFYRAAICDSFAIAAERLHVSVSTLSKRITDLEASLGQTLFDRDQYRASLTTAGHALLPHVRQLLDQADALRQVVRDDAGVQGNFRFAVGELSSLTWLPRFIAQAAQRYPNLHLEPHIDVGPAMEAGVESGELDFAVISGTSSRQRIVSFPVGEADFDWFVSPALYPSCRTVADAAARHISLITMPQGAGTYRMLEEWIRSHGIFWRSCLTCNTWGGVTSLVLEGVGIGFMPNAWARPLAERGLLVKLEQWQSLPSMSYSMQMRRDDSRAGMLLLKELLMEVVDFSLPIRFLSAGSDRAAAFVPGPPLADRTARGSFTHKQGCP</sequence>
<dbReference type="Gene3D" id="1.10.10.10">
    <property type="entry name" value="Winged helix-like DNA-binding domain superfamily/Winged helix DNA-binding domain"/>
    <property type="match status" value="1"/>
</dbReference>
<keyword evidence="4" id="KW-0804">Transcription</keyword>
<dbReference type="SUPFAM" id="SSF53850">
    <property type="entry name" value="Periplasmic binding protein-like II"/>
    <property type="match status" value="1"/>
</dbReference>
<dbReference type="InterPro" id="IPR000847">
    <property type="entry name" value="LysR_HTH_N"/>
</dbReference>
<evidence type="ECO:0000256" key="3">
    <source>
        <dbReference type="ARBA" id="ARBA00023125"/>
    </source>
</evidence>
<evidence type="ECO:0000256" key="2">
    <source>
        <dbReference type="ARBA" id="ARBA00023015"/>
    </source>
</evidence>
<proteinExistence type="inferred from homology"/>
<dbReference type="InterPro" id="IPR036390">
    <property type="entry name" value="WH_DNA-bd_sf"/>
</dbReference>
<dbReference type="InterPro" id="IPR036388">
    <property type="entry name" value="WH-like_DNA-bd_sf"/>
</dbReference>
<dbReference type="Pfam" id="PF03466">
    <property type="entry name" value="LysR_substrate"/>
    <property type="match status" value="1"/>
</dbReference>
<dbReference type="OrthoDB" id="8651113at2"/>
<comment type="caution">
    <text evidence="6">The sequence shown here is derived from an EMBL/GenBank/DDBJ whole genome shotgun (WGS) entry which is preliminary data.</text>
</comment>
<evidence type="ECO:0000313" key="6">
    <source>
        <dbReference type="EMBL" id="TCU93693.1"/>
    </source>
</evidence>
<name>A0A4R3USS4_9BURK</name>
<dbReference type="Gene3D" id="3.40.190.10">
    <property type="entry name" value="Periplasmic binding protein-like II"/>
    <property type="match status" value="2"/>
</dbReference>
<dbReference type="GO" id="GO:0003700">
    <property type="term" value="F:DNA-binding transcription factor activity"/>
    <property type="evidence" value="ECO:0007669"/>
    <property type="project" value="InterPro"/>
</dbReference>
<dbReference type="RefSeq" id="WP_132478046.1">
    <property type="nucleotide sequence ID" value="NZ_JBEBWM010000084.1"/>
</dbReference>
<feature type="domain" description="HTH lysR-type" evidence="5">
    <location>
        <begin position="1"/>
        <end position="58"/>
    </location>
</feature>
<keyword evidence="2" id="KW-0805">Transcription regulation</keyword>
<dbReference type="GO" id="GO:0000976">
    <property type="term" value="F:transcription cis-regulatory region binding"/>
    <property type="evidence" value="ECO:0007669"/>
    <property type="project" value="TreeGrafter"/>
</dbReference>
<dbReference type="PANTHER" id="PTHR30126:SF94">
    <property type="entry name" value="LYSR FAMILY TRANSCRIPTIONAL REGULATOR"/>
    <property type="match status" value="1"/>
</dbReference>
<keyword evidence="3 6" id="KW-0238">DNA-binding</keyword>
<evidence type="ECO:0000313" key="7">
    <source>
        <dbReference type="Proteomes" id="UP000294692"/>
    </source>
</evidence>